<dbReference type="InterPro" id="IPR006182">
    <property type="entry name" value="FliF_N_dom"/>
</dbReference>
<dbReference type="PANTHER" id="PTHR30046:SF0">
    <property type="entry name" value="FLAGELLAR M-RING PROTEIN"/>
    <property type="match status" value="1"/>
</dbReference>
<keyword evidence="7 11" id="KW-0472">Membrane</keyword>
<feature type="domain" description="Flagellar M-ring N-terminal" evidence="12">
    <location>
        <begin position="45"/>
        <end position="216"/>
    </location>
</feature>
<comment type="function">
    <text evidence="9">The M ring may be actively involved in energy transduction.</text>
</comment>
<dbReference type="InterPro" id="IPR043427">
    <property type="entry name" value="YscJ/FliF"/>
</dbReference>
<evidence type="ECO:0000256" key="5">
    <source>
        <dbReference type="ARBA" id="ARBA00022692"/>
    </source>
</evidence>
<evidence type="ECO:0000256" key="9">
    <source>
        <dbReference type="PIRNR" id="PIRNR004862"/>
    </source>
</evidence>
<organism evidence="14 15">
    <name type="scientific">Clostridium cibarium</name>
    <dbReference type="NCBI Taxonomy" id="2762247"/>
    <lineage>
        <taxon>Bacteria</taxon>
        <taxon>Bacillati</taxon>
        <taxon>Bacillota</taxon>
        <taxon>Clostridia</taxon>
        <taxon>Eubacteriales</taxon>
        <taxon>Clostridiaceae</taxon>
        <taxon>Clostridium</taxon>
    </lineage>
</organism>
<dbReference type="Proteomes" id="UP000627781">
    <property type="component" value="Unassembled WGS sequence"/>
</dbReference>
<keyword evidence="8 9" id="KW-0975">Bacterial flagellum</keyword>
<evidence type="ECO:0000256" key="1">
    <source>
        <dbReference type="ARBA" id="ARBA00004117"/>
    </source>
</evidence>
<keyword evidence="6 11" id="KW-1133">Transmembrane helix</keyword>
<keyword evidence="14" id="KW-0969">Cilium</keyword>
<dbReference type="CDD" id="cd12087">
    <property type="entry name" value="TM_EGFR-like"/>
    <property type="match status" value="1"/>
</dbReference>
<reference evidence="14 15" key="1">
    <citation type="submission" date="2020-08" db="EMBL/GenBank/DDBJ databases">
        <title>A Genomic Blueprint of the Chicken Gut Microbiome.</title>
        <authorList>
            <person name="Gilroy R."/>
            <person name="Ravi A."/>
            <person name="Getino M."/>
            <person name="Pursley I."/>
            <person name="Horton D.L."/>
            <person name="Alikhan N.-F."/>
            <person name="Baker D."/>
            <person name="Gharbi K."/>
            <person name="Hall N."/>
            <person name="Watson M."/>
            <person name="Adriaenssens E.M."/>
            <person name="Foster-Nyarko E."/>
            <person name="Jarju S."/>
            <person name="Secka A."/>
            <person name="Antonio M."/>
            <person name="Oren A."/>
            <person name="Chaudhuri R."/>
            <person name="La Ragione R.M."/>
            <person name="Hildebrand F."/>
            <person name="Pallen M.J."/>
        </authorList>
    </citation>
    <scope>NUCLEOTIDE SEQUENCE [LARGE SCALE GENOMIC DNA]</scope>
    <source>
        <strain evidence="14 15">Sa3CVN1</strain>
    </source>
</reference>
<evidence type="ECO:0000256" key="8">
    <source>
        <dbReference type="ARBA" id="ARBA00023143"/>
    </source>
</evidence>
<dbReference type="Pfam" id="PF01514">
    <property type="entry name" value="YscJ_FliF"/>
    <property type="match status" value="1"/>
</dbReference>
<dbReference type="EMBL" id="JACSRA010000001">
    <property type="protein sequence ID" value="MBD7909845.1"/>
    <property type="molecule type" value="Genomic_DNA"/>
</dbReference>
<dbReference type="RefSeq" id="WP_143314738.1">
    <property type="nucleotide sequence ID" value="NZ_JACSRA010000001.1"/>
</dbReference>
<keyword evidence="14" id="KW-0966">Cell projection</keyword>
<accession>A0ABR8PNU4</accession>
<feature type="compositionally biased region" description="Polar residues" evidence="10">
    <location>
        <begin position="290"/>
        <end position="312"/>
    </location>
</feature>
<proteinExistence type="inferred from homology"/>
<evidence type="ECO:0000256" key="11">
    <source>
        <dbReference type="SAM" id="Phobius"/>
    </source>
</evidence>
<sequence>MKKLSEMLKKLWTKFKSFSKKVRIAIIVAIVATIVALVSMVVVSSANKYQVLFSNLDSQDAKMVKEKLGKDKVEMKVDGDSILVPKDKVDELRLELAGDLTGGSKGYELMDKSSSFGMTDEEFNIKKIRMIQGELEKSIKSLDPVESAKVNITPAEDSVFVKDKQPGKAAVVLKLKPGEKITEDQVKSIVAMVSMSAENIPKENVEVIDNNMNLLTKNIGKDDGTTVSSETLTKQRDLEAADADKYSKAIVGLLEPVLGKGKVSANVNVDLDFDSKKKTIKTIDPNKVIVSQQTSKETNSSGDGTTSQSPVDNNMSNTIQNNNNKSNSSKESQTTNYDSGKSETETISSPGEVKRLTASVFVDGAIDDATKADLEKAVGDAIGIDANRGDQLSLVGMNFDTAQKDQAKAQVDAFNAELAANQRNKYIIAGVIAAAVIIGLIVFIVIRRRKNKAEEIVEDEDNRSLDVVIDDQLPVEDTTEYTPIQFEVPNKQAHIENEIKNYAKEKPDQVLETIKSWLSENER</sequence>
<dbReference type="Gene3D" id="3.30.300.30">
    <property type="match status" value="1"/>
</dbReference>
<evidence type="ECO:0000256" key="4">
    <source>
        <dbReference type="ARBA" id="ARBA00022475"/>
    </source>
</evidence>
<feature type="transmembrane region" description="Helical" evidence="11">
    <location>
        <begin position="426"/>
        <end position="446"/>
    </location>
</feature>
<dbReference type="PANTHER" id="PTHR30046">
    <property type="entry name" value="FLAGELLAR M-RING PROTEIN"/>
    <property type="match status" value="1"/>
</dbReference>
<dbReference type="InterPro" id="IPR000067">
    <property type="entry name" value="FlgMring_FliF"/>
</dbReference>
<comment type="similarity">
    <text evidence="3 9">Belongs to the FliF family.</text>
</comment>
<evidence type="ECO:0000256" key="3">
    <source>
        <dbReference type="ARBA" id="ARBA00007971"/>
    </source>
</evidence>
<dbReference type="PRINTS" id="PR01009">
    <property type="entry name" value="FLGMRINGFLIF"/>
</dbReference>
<dbReference type="InterPro" id="IPR045851">
    <property type="entry name" value="AMP-bd_C_sf"/>
</dbReference>
<comment type="subcellular location">
    <subcellularLocation>
        <location evidence="1 9">Bacterial flagellum basal body</location>
    </subcellularLocation>
    <subcellularLocation>
        <location evidence="2">Cell membrane</location>
        <topology evidence="2">Multi-pass membrane protein</topology>
    </subcellularLocation>
</comment>
<keyword evidence="4" id="KW-1003">Cell membrane</keyword>
<keyword evidence="5 11" id="KW-0812">Transmembrane</keyword>
<dbReference type="NCBIfam" id="TIGR00206">
    <property type="entry name" value="fliF"/>
    <property type="match status" value="1"/>
</dbReference>
<evidence type="ECO:0000256" key="7">
    <source>
        <dbReference type="ARBA" id="ARBA00023136"/>
    </source>
</evidence>
<dbReference type="InterPro" id="IPR013556">
    <property type="entry name" value="Flag_M-ring_C"/>
</dbReference>
<feature type="domain" description="Flagellar M-ring C-terminal" evidence="13">
    <location>
        <begin position="254"/>
        <end position="399"/>
    </location>
</feature>
<keyword evidence="14" id="KW-0282">Flagellum</keyword>
<feature type="compositionally biased region" description="Low complexity" evidence="10">
    <location>
        <begin position="313"/>
        <end position="336"/>
    </location>
</feature>
<protein>
    <recommendedName>
        <fullName evidence="9">Flagellar M-ring protein</fullName>
    </recommendedName>
</protein>
<evidence type="ECO:0000313" key="14">
    <source>
        <dbReference type="EMBL" id="MBD7909845.1"/>
    </source>
</evidence>
<comment type="caution">
    <text evidence="14">The sequence shown here is derived from an EMBL/GenBank/DDBJ whole genome shotgun (WGS) entry which is preliminary data.</text>
</comment>
<evidence type="ECO:0000256" key="10">
    <source>
        <dbReference type="SAM" id="MobiDB-lite"/>
    </source>
</evidence>
<keyword evidence="15" id="KW-1185">Reference proteome</keyword>
<evidence type="ECO:0000256" key="6">
    <source>
        <dbReference type="ARBA" id="ARBA00022989"/>
    </source>
</evidence>
<dbReference type="PIRSF" id="PIRSF004862">
    <property type="entry name" value="FliF"/>
    <property type="match status" value="1"/>
</dbReference>
<feature type="region of interest" description="Disordered" evidence="10">
    <location>
        <begin position="290"/>
        <end position="350"/>
    </location>
</feature>
<dbReference type="Pfam" id="PF08345">
    <property type="entry name" value="YscJ_FliF_C"/>
    <property type="match status" value="1"/>
</dbReference>
<name>A0ABR8PNU4_9CLOT</name>
<evidence type="ECO:0000313" key="15">
    <source>
        <dbReference type="Proteomes" id="UP000627781"/>
    </source>
</evidence>
<evidence type="ECO:0000256" key="2">
    <source>
        <dbReference type="ARBA" id="ARBA00004651"/>
    </source>
</evidence>
<evidence type="ECO:0000259" key="12">
    <source>
        <dbReference type="Pfam" id="PF01514"/>
    </source>
</evidence>
<gene>
    <name evidence="14" type="primary">fliF</name>
    <name evidence="14" type="ORF">H9661_00625</name>
</gene>
<evidence type="ECO:0000259" key="13">
    <source>
        <dbReference type="Pfam" id="PF08345"/>
    </source>
</evidence>